<evidence type="ECO:0000256" key="1">
    <source>
        <dbReference type="SAM" id="MobiDB-lite"/>
    </source>
</evidence>
<sequence length="89" mass="9547">MNLSAEAVPCLSEVSASDKRWGRPPPVTDRPASWRLRPQSNHATRKGPALCSWSVTLRAGGAVRGWVKGSGMADKCSFCFHTGPSTLAH</sequence>
<dbReference type="EMBL" id="JAUZQC010000007">
    <property type="protein sequence ID" value="KAK5868890.1"/>
    <property type="molecule type" value="Genomic_DNA"/>
</dbReference>
<reference evidence="2 3" key="2">
    <citation type="journal article" date="2023" name="Mol. Biol. Evol.">
        <title>Genomics of Secondarily Temperate Adaptation in the Only Non-Antarctic Icefish.</title>
        <authorList>
            <person name="Rivera-Colon A.G."/>
            <person name="Rayamajhi N."/>
            <person name="Minhas B.F."/>
            <person name="Madrigal G."/>
            <person name="Bilyk K.T."/>
            <person name="Yoon V."/>
            <person name="Hune M."/>
            <person name="Gregory S."/>
            <person name="Cheng C.H.C."/>
            <person name="Catchen J.M."/>
        </authorList>
    </citation>
    <scope>NUCLEOTIDE SEQUENCE [LARGE SCALE GENOMIC DNA]</scope>
    <source>
        <strain evidence="2">JMC-PN-2008</strain>
    </source>
</reference>
<organism evidence="2 3">
    <name type="scientific">Eleginops maclovinus</name>
    <name type="common">Patagonian blennie</name>
    <name type="synonym">Eleginus maclovinus</name>
    <dbReference type="NCBI Taxonomy" id="56733"/>
    <lineage>
        <taxon>Eukaryota</taxon>
        <taxon>Metazoa</taxon>
        <taxon>Chordata</taxon>
        <taxon>Craniata</taxon>
        <taxon>Vertebrata</taxon>
        <taxon>Euteleostomi</taxon>
        <taxon>Actinopterygii</taxon>
        <taxon>Neopterygii</taxon>
        <taxon>Teleostei</taxon>
        <taxon>Neoteleostei</taxon>
        <taxon>Acanthomorphata</taxon>
        <taxon>Eupercaria</taxon>
        <taxon>Perciformes</taxon>
        <taxon>Notothenioidei</taxon>
        <taxon>Eleginopidae</taxon>
        <taxon>Eleginops</taxon>
    </lineage>
</organism>
<reference evidence="2 3" key="1">
    <citation type="journal article" date="2023" name="Genes (Basel)">
        <title>Chromosome-Level Genome Assembly and Circadian Gene Repertoire of the Patagonia Blennie Eleginops maclovinus-The Closest Ancestral Proxy of Antarctic Cryonotothenioids.</title>
        <authorList>
            <person name="Cheng C.C."/>
            <person name="Rivera-Colon A.G."/>
            <person name="Minhas B.F."/>
            <person name="Wilson L."/>
            <person name="Rayamajhi N."/>
            <person name="Vargas-Chacoff L."/>
            <person name="Catchen J.M."/>
        </authorList>
    </citation>
    <scope>NUCLEOTIDE SEQUENCE [LARGE SCALE GENOMIC DNA]</scope>
    <source>
        <strain evidence="2">JMC-PN-2008</strain>
    </source>
</reference>
<protein>
    <submittedName>
        <fullName evidence="2">Uncharacterized protein</fullName>
    </submittedName>
</protein>
<gene>
    <name evidence="2" type="ORF">PBY51_009865</name>
</gene>
<feature type="region of interest" description="Disordered" evidence="1">
    <location>
        <begin position="15"/>
        <end position="46"/>
    </location>
</feature>
<evidence type="ECO:0000313" key="2">
    <source>
        <dbReference type="EMBL" id="KAK5868890.1"/>
    </source>
</evidence>
<evidence type="ECO:0000313" key="3">
    <source>
        <dbReference type="Proteomes" id="UP001346869"/>
    </source>
</evidence>
<name>A0AAN7XXU7_ELEMC</name>
<dbReference type="Proteomes" id="UP001346869">
    <property type="component" value="Unassembled WGS sequence"/>
</dbReference>
<comment type="caution">
    <text evidence="2">The sequence shown here is derived from an EMBL/GenBank/DDBJ whole genome shotgun (WGS) entry which is preliminary data.</text>
</comment>
<accession>A0AAN7XXU7</accession>
<proteinExistence type="predicted"/>
<dbReference type="AlphaFoldDB" id="A0AAN7XXU7"/>
<keyword evidence="3" id="KW-1185">Reference proteome</keyword>